<accession>A0A2G3PMF9</accession>
<comment type="caution">
    <text evidence="3">The sequence shown here is derived from an EMBL/GenBank/DDBJ whole genome shotgun (WGS) entry which is preliminary data.</text>
</comment>
<keyword evidence="1" id="KW-0812">Transmembrane</keyword>
<proteinExistence type="predicted"/>
<evidence type="ECO:0000259" key="2">
    <source>
        <dbReference type="Pfam" id="PF00350"/>
    </source>
</evidence>
<feature type="domain" description="Dynamin N-terminal" evidence="2">
    <location>
        <begin position="51"/>
        <end position="210"/>
    </location>
</feature>
<sequence length="644" mass="69070">MESGVTVNAGATAHAAETLAAATETLRKYGQTKAAELAQARFHAADSAAAVVFVGEVKRGKSTLVNSLIGRADLAPVGVDITTSASVWFSPPDDTLAAGTARLVFGDSDQVIPVDQLPEWVTMGGRHVLDPTIEALPTEAVVAVDPLHLPGLTLVDTPGAGGLDPRHARLALTAARRAGAIVMVCDSAAPLTAPEIEFLRTATETSGSVVVAMTKIDKNRRNWRTIAEENRTIVRSRLGREVRVIGVSGVRALAALTESAGTREEILTASGIPALRDAITGLLDNAEIAPQLDGLQVCLSGMHRMKTRLDTEIDVVRGNSSALDDLNEKKAQLKALREHGTEWDQHLSRDITLARQRAVAVLDADFNKIKEDWSARINGEGWRILRKQPQVFTAAIMSDLQAASARAFDTFATSLHDIVSRLFGNDEHWEDIMDTVASALVAEDINSPEVQRKWKDVVDPSAMMMGFMGANLLTGGMVGGAIFGSLAMAAVLPIGLVAGGVWLSVNLGYRAMRNGRQHLITWLRETLSLANKSTLRVIDRTVATARPEIVVAYRRHLRAQTDEITEQINAGAEAAKEDKATRDKRVRGLTRRLTEIVSLIEQLDTAIAGLKADARRSDVDLGDHVALGKDPVLGTESASIGDTP</sequence>
<dbReference type="Gene3D" id="3.40.50.300">
    <property type="entry name" value="P-loop containing nucleotide triphosphate hydrolases"/>
    <property type="match status" value="1"/>
</dbReference>
<dbReference type="PANTHER" id="PTHR43681:SF1">
    <property type="entry name" value="SARCALUMENIN"/>
    <property type="match status" value="1"/>
</dbReference>
<dbReference type="Proteomes" id="UP000225108">
    <property type="component" value="Unassembled WGS sequence"/>
</dbReference>
<reference evidence="3 4" key="1">
    <citation type="submission" date="2017-10" db="EMBL/GenBank/DDBJ databases">
        <title>The draft genome sequence of Williamsia sp. BULT 1.1 isolated from the semi-arid grassland soils from South Africa.</title>
        <authorList>
            <person name="Kabwe M.H."/>
            <person name="Govender N."/>
            <person name="Mutseka Lunga P."/>
            <person name="Vikram S."/>
            <person name="Makhalanyane T.P."/>
        </authorList>
    </citation>
    <scope>NUCLEOTIDE SEQUENCE [LARGE SCALE GENOMIC DNA]</scope>
    <source>
        <strain evidence="3 4">BULT 1.1</strain>
    </source>
</reference>
<dbReference type="Pfam" id="PF00350">
    <property type="entry name" value="Dynamin_N"/>
    <property type="match status" value="1"/>
</dbReference>
<evidence type="ECO:0000313" key="4">
    <source>
        <dbReference type="Proteomes" id="UP000225108"/>
    </source>
</evidence>
<gene>
    <name evidence="3" type="ORF">CSW57_12260</name>
</gene>
<organism evidence="3 4">
    <name type="scientific">Williamsia marianensis</name>
    <dbReference type="NCBI Taxonomy" id="85044"/>
    <lineage>
        <taxon>Bacteria</taxon>
        <taxon>Bacillati</taxon>
        <taxon>Actinomycetota</taxon>
        <taxon>Actinomycetes</taxon>
        <taxon>Mycobacteriales</taxon>
        <taxon>Nocardiaceae</taxon>
        <taxon>Williamsia</taxon>
    </lineage>
</organism>
<name>A0A2G3PMF9_WILMA</name>
<protein>
    <recommendedName>
        <fullName evidence="2">Dynamin N-terminal domain-containing protein</fullName>
    </recommendedName>
</protein>
<dbReference type="PANTHER" id="PTHR43681">
    <property type="entry name" value="TRANSMEMBRANE GTPASE FZO"/>
    <property type="match status" value="1"/>
</dbReference>
<dbReference type="SUPFAM" id="SSF52540">
    <property type="entry name" value="P-loop containing nucleoside triphosphate hydrolases"/>
    <property type="match status" value="1"/>
</dbReference>
<feature type="transmembrane region" description="Helical" evidence="1">
    <location>
        <begin position="489"/>
        <end position="509"/>
    </location>
</feature>
<dbReference type="AlphaFoldDB" id="A0A2G3PMF9"/>
<evidence type="ECO:0000256" key="1">
    <source>
        <dbReference type="SAM" id="Phobius"/>
    </source>
</evidence>
<dbReference type="EMBL" id="PEBD01000008">
    <property type="protein sequence ID" value="PHV66995.1"/>
    <property type="molecule type" value="Genomic_DNA"/>
</dbReference>
<dbReference type="InterPro" id="IPR027417">
    <property type="entry name" value="P-loop_NTPase"/>
</dbReference>
<dbReference type="InterPro" id="IPR051943">
    <property type="entry name" value="TRAFAC_Dynamin-like_GTPase"/>
</dbReference>
<keyword evidence="1" id="KW-0472">Membrane</keyword>
<dbReference type="InterPro" id="IPR045063">
    <property type="entry name" value="Dynamin_N"/>
</dbReference>
<evidence type="ECO:0000313" key="3">
    <source>
        <dbReference type="EMBL" id="PHV66995.1"/>
    </source>
</evidence>
<keyword evidence="1" id="KW-1133">Transmembrane helix</keyword>